<feature type="region of interest" description="Disordered" evidence="1">
    <location>
        <begin position="283"/>
        <end position="329"/>
    </location>
</feature>
<keyword evidence="2" id="KW-0472">Membrane</keyword>
<feature type="compositionally biased region" description="Low complexity" evidence="1">
    <location>
        <begin position="144"/>
        <end position="165"/>
    </location>
</feature>
<name>A0A167Q9X8_9HYPO</name>
<feature type="region of interest" description="Disordered" evidence="1">
    <location>
        <begin position="144"/>
        <end position="182"/>
    </location>
</feature>
<keyword evidence="2" id="KW-0812">Transmembrane</keyword>
<sequence length="329" mass="33524">MDNPRYFDDYFFTSNVSGHTCPGFGSFECAPPAACARDPNTGRRYCCDTRDVCWTVTQTCAHDGSTTDCGTGDTTWCCVDGREICTRARNQINICWSAAHDLLNNISLAVLNDTYSSLSNAHPSATTWAFDPVKLVAETEPALTASSSTTATSPSSTSSSLPPLTVVASPTGGSDNHDNSHASSGLSGGAIAGIVIGVLAGVAALCAVAFVVLRRRRSHRRQTADNAAAIAAAAAIGGPPGGPTGMAHNPSSSYGGDGSIATSLDNKLRYAAVPQFDAAAGGGGGYAPYDASTPGSSPPPPPPSDTNGPQELPGGGVQHPFELPAHSPP</sequence>
<reference evidence="3 4" key="1">
    <citation type="journal article" date="2016" name="Genome Biol. Evol.">
        <title>Divergent and convergent evolution of fungal pathogenicity.</title>
        <authorList>
            <person name="Shang Y."/>
            <person name="Xiao G."/>
            <person name="Zheng P."/>
            <person name="Cen K."/>
            <person name="Zhan S."/>
            <person name="Wang C."/>
        </authorList>
    </citation>
    <scope>NUCLEOTIDE SEQUENCE [LARGE SCALE GENOMIC DNA]</scope>
    <source>
        <strain evidence="3 4">RCEF 264</strain>
    </source>
</reference>
<gene>
    <name evidence="3" type="ORF">SPI_07101</name>
</gene>
<keyword evidence="2" id="KW-1133">Transmembrane helix</keyword>
<evidence type="ECO:0000313" key="3">
    <source>
        <dbReference type="EMBL" id="OAA57442.1"/>
    </source>
</evidence>
<dbReference type="PANTHER" id="PTHR16861">
    <property type="entry name" value="GLYCOPROTEIN 38"/>
    <property type="match status" value="1"/>
</dbReference>
<dbReference type="Proteomes" id="UP000076874">
    <property type="component" value="Unassembled WGS sequence"/>
</dbReference>
<organism evidence="3 4">
    <name type="scientific">Niveomyces insectorum RCEF 264</name>
    <dbReference type="NCBI Taxonomy" id="1081102"/>
    <lineage>
        <taxon>Eukaryota</taxon>
        <taxon>Fungi</taxon>
        <taxon>Dikarya</taxon>
        <taxon>Ascomycota</taxon>
        <taxon>Pezizomycotina</taxon>
        <taxon>Sordariomycetes</taxon>
        <taxon>Hypocreomycetidae</taxon>
        <taxon>Hypocreales</taxon>
        <taxon>Cordycipitaceae</taxon>
        <taxon>Niveomyces</taxon>
    </lineage>
</organism>
<dbReference type="AlphaFoldDB" id="A0A167Q9X8"/>
<protein>
    <submittedName>
        <fullName evidence="3">Uncharacterized protein</fullName>
    </submittedName>
</protein>
<evidence type="ECO:0000313" key="4">
    <source>
        <dbReference type="Proteomes" id="UP000076874"/>
    </source>
</evidence>
<dbReference type="OrthoDB" id="3945612at2759"/>
<dbReference type="EMBL" id="AZHD01000014">
    <property type="protein sequence ID" value="OAA57442.1"/>
    <property type="molecule type" value="Genomic_DNA"/>
</dbReference>
<dbReference type="PANTHER" id="PTHR16861:SF4">
    <property type="entry name" value="SH3 DOMAIN PROTEIN (AFU_ORTHOLOGUE AFUA_1G13610)"/>
    <property type="match status" value="1"/>
</dbReference>
<evidence type="ECO:0000256" key="2">
    <source>
        <dbReference type="SAM" id="Phobius"/>
    </source>
</evidence>
<evidence type="ECO:0000256" key="1">
    <source>
        <dbReference type="SAM" id="MobiDB-lite"/>
    </source>
</evidence>
<dbReference type="STRING" id="1081102.A0A167Q9X8"/>
<accession>A0A167Q9X8</accession>
<comment type="caution">
    <text evidence="3">The sequence shown here is derived from an EMBL/GenBank/DDBJ whole genome shotgun (WGS) entry which is preliminary data.</text>
</comment>
<keyword evidence="4" id="KW-1185">Reference proteome</keyword>
<proteinExistence type="predicted"/>
<feature type="transmembrane region" description="Helical" evidence="2">
    <location>
        <begin position="190"/>
        <end position="213"/>
    </location>
</feature>